<evidence type="ECO:0000313" key="1">
    <source>
        <dbReference type="EnsemblProtists" id="EOD37641"/>
    </source>
</evidence>
<accession>A0A0D3KPF6</accession>
<protein>
    <submittedName>
        <fullName evidence="1">Uncharacterized protein</fullName>
    </submittedName>
</protein>
<organism evidence="1 2">
    <name type="scientific">Emiliania huxleyi (strain CCMP1516)</name>
    <dbReference type="NCBI Taxonomy" id="280463"/>
    <lineage>
        <taxon>Eukaryota</taxon>
        <taxon>Haptista</taxon>
        <taxon>Haptophyta</taxon>
        <taxon>Prymnesiophyceae</taxon>
        <taxon>Isochrysidales</taxon>
        <taxon>Noelaerhabdaceae</taxon>
        <taxon>Emiliania</taxon>
    </lineage>
</organism>
<dbReference type="HOGENOM" id="CLU_641644_0_0_1"/>
<dbReference type="GeneID" id="17282910"/>
<dbReference type="EnsemblProtists" id="EOD37641">
    <property type="protein sequence ID" value="EOD37641"/>
    <property type="gene ID" value="EMIHUDRAFT_225206"/>
</dbReference>
<dbReference type="Proteomes" id="UP000013827">
    <property type="component" value="Unassembled WGS sequence"/>
</dbReference>
<sequence length="428" mass="45477">MSRPRLLPLAALAASTVALLAMPMSRRLLRALSPVRFRSLVIALTSSHPAAAARFVELSPVLRHPVQMPASGVYHASDALGALWKWMVAAPLGEREAKLMAACKRHWPGLDRDCIKAEIGVCIADGRAAALADALHATALARIDKLGPRLPSHRRQVLTAEAAEASRELQSTLAAVRARCAEHPTGGPLLFALASHIRAAPPELLREPSPAGQRRGAEHEQEACSWARGRWPRCEVLANCAVVASGAPLPPSLKAEFDALAIEPAADGADGVLAAVVEAKAGAELYKDLPKMLDAREALMRPGATLLVRQRSHPTARRLLVRSKPRIEYVFGCAGSFESIAARSVAKLVAPTLLDREVEAAAAAGDAGAACARLPDDQRGRMVCRVGFAPERAAAMQARVRAFEATLEALVARGEIGFWGPPLDKPDG</sequence>
<dbReference type="RefSeq" id="XP_005790070.1">
    <property type="nucleotide sequence ID" value="XM_005790013.1"/>
</dbReference>
<dbReference type="AlphaFoldDB" id="A0A0D3KPF6"/>
<reference evidence="1" key="2">
    <citation type="submission" date="2024-10" db="UniProtKB">
        <authorList>
            <consortium name="EnsemblProtists"/>
        </authorList>
    </citation>
    <scope>IDENTIFICATION</scope>
</reference>
<reference evidence="2" key="1">
    <citation type="journal article" date="2013" name="Nature">
        <title>Pan genome of the phytoplankton Emiliania underpins its global distribution.</title>
        <authorList>
            <person name="Read B.A."/>
            <person name="Kegel J."/>
            <person name="Klute M.J."/>
            <person name="Kuo A."/>
            <person name="Lefebvre S.C."/>
            <person name="Maumus F."/>
            <person name="Mayer C."/>
            <person name="Miller J."/>
            <person name="Monier A."/>
            <person name="Salamov A."/>
            <person name="Young J."/>
            <person name="Aguilar M."/>
            <person name="Claverie J.M."/>
            <person name="Frickenhaus S."/>
            <person name="Gonzalez K."/>
            <person name="Herman E.K."/>
            <person name="Lin Y.C."/>
            <person name="Napier J."/>
            <person name="Ogata H."/>
            <person name="Sarno A.F."/>
            <person name="Shmutz J."/>
            <person name="Schroeder D."/>
            <person name="de Vargas C."/>
            <person name="Verret F."/>
            <person name="von Dassow P."/>
            <person name="Valentin K."/>
            <person name="Van de Peer Y."/>
            <person name="Wheeler G."/>
            <person name="Dacks J.B."/>
            <person name="Delwiche C.F."/>
            <person name="Dyhrman S.T."/>
            <person name="Glockner G."/>
            <person name="John U."/>
            <person name="Richards T."/>
            <person name="Worden A.Z."/>
            <person name="Zhang X."/>
            <person name="Grigoriev I.V."/>
            <person name="Allen A.E."/>
            <person name="Bidle K."/>
            <person name="Borodovsky M."/>
            <person name="Bowler C."/>
            <person name="Brownlee C."/>
            <person name="Cock J.M."/>
            <person name="Elias M."/>
            <person name="Gladyshev V.N."/>
            <person name="Groth M."/>
            <person name="Guda C."/>
            <person name="Hadaegh A."/>
            <person name="Iglesias-Rodriguez M.D."/>
            <person name="Jenkins J."/>
            <person name="Jones B.M."/>
            <person name="Lawson T."/>
            <person name="Leese F."/>
            <person name="Lindquist E."/>
            <person name="Lobanov A."/>
            <person name="Lomsadze A."/>
            <person name="Malik S.B."/>
            <person name="Marsh M.E."/>
            <person name="Mackinder L."/>
            <person name="Mock T."/>
            <person name="Mueller-Roeber B."/>
            <person name="Pagarete A."/>
            <person name="Parker M."/>
            <person name="Probert I."/>
            <person name="Quesneville H."/>
            <person name="Raines C."/>
            <person name="Rensing S.A."/>
            <person name="Riano-Pachon D.M."/>
            <person name="Richier S."/>
            <person name="Rokitta S."/>
            <person name="Shiraiwa Y."/>
            <person name="Soanes D.M."/>
            <person name="van der Giezen M."/>
            <person name="Wahlund T.M."/>
            <person name="Williams B."/>
            <person name="Wilson W."/>
            <person name="Wolfe G."/>
            <person name="Wurch L.L."/>
        </authorList>
    </citation>
    <scope>NUCLEOTIDE SEQUENCE</scope>
</reference>
<evidence type="ECO:0000313" key="2">
    <source>
        <dbReference type="Proteomes" id="UP000013827"/>
    </source>
</evidence>
<dbReference type="KEGG" id="ehx:EMIHUDRAFT_225206"/>
<keyword evidence="2" id="KW-1185">Reference proteome</keyword>
<dbReference type="PaxDb" id="2903-EOD37641"/>
<name>A0A0D3KPF6_EMIH1</name>
<proteinExistence type="predicted"/>